<protein>
    <submittedName>
        <fullName evidence="1">Uncharacterized protein</fullName>
    </submittedName>
</protein>
<proteinExistence type="predicted"/>
<accession>A0A841BH58</accession>
<organism evidence="1 2">
    <name type="scientific">Allocatelliglobosispora scoriae</name>
    <dbReference type="NCBI Taxonomy" id="643052"/>
    <lineage>
        <taxon>Bacteria</taxon>
        <taxon>Bacillati</taxon>
        <taxon>Actinomycetota</taxon>
        <taxon>Actinomycetes</taxon>
        <taxon>Micromonosporales</taxon>
        <taxon>Micromonosporaceae</taxon>
        <taxon>Allocatelliglobosispora</taxon>
    </lineage>
</organism>
<reference evidence="1 2" key="1">
    <citation type="submission" date="2020-08" db="EMBL/GenBank/DDBJ databases">
        <title>Sequencing the genomes of 1000 actinobacteria strains.</title>
        <authorList>
            <person name="Klenk H.-P."/>
        </authorList>
    </citation>
    <scope>NUCLEOTIDE SEQUENCE [LARGE SCALE GENOMIC DNA]</scope>
    <source>
        <strain evidence="1 2">DSM 45362</strain>
    </source>
</reference>
<dbReference type="Proteomes" id="UP000587527">
    <property type="component" value="Unassembled WGS sequence"/>
</dbReference>
<name>A0A841BH58_9ACTN</name>
<dbReference type="EMBL" id="JACHMN010000001">
    <property type="protein sequence ID" value="MBB5867624.1"/>
    <property type="molecule type" value="Genomic_DNA"/>
</dbReference>
<gene>
    <name evidence="1" type="ORF">F4553_001003</name>
</gene>
<evidence type="ECO:0000313" key="2">
    <source>
        <dbReference type="Proteomes" id="UP000587527"/>
    </source>
</evidence>
<dbReference type="AlphaFoldDB" id="A0A841BH58"/>
<sequence length="31" mass="3672">MNRVVIMNGIDWMPYGVLTTRVIHLSDRDIR</sequence>
<keyword evidence="2" id="KW-1185">Reference proteome</keyword>
<comment type="caution">
    <text evidence="1">The sequence shown here is derived from an EMBL/GenBank/DDBJ whole genome shotgun (WGS) entry which is preliminary data.</text>
</comment>
<evidence type="ECO:0000313" key="1">
    <source>
        <dbReference type="EMBL" id="MBB5867624.1"/>
    </source>
</evidence>